<dbReference type="STRING" id="6573.A0A210PE30"/>
<dbReference type="InterPro" id="IPR024131">
    <property type="entry name" value="UPF0489"/>
</dbReference>
<comment type="similarity">
    <text evidence="1">Belongs to the UPF0489 family.</text>
</comment>
<dbReference type="Pfam" id="PF12640">
    <property type="entry name" value="UPF0489"/>
    <property type="match status" value="1"/>
</dbReference>
<gene>
    <name evidence="3" type="ORF">KP79_PYT14129</name>
</gene>
<sequence length="435" mass="49753">MAKLRKYGTIPLYIVEDHNEVVPFIHRAIGGRYLPISDIIFVHFDSHPDLLIPAELKADDIFNKDILYESQSIENWILPMVYAGHISDVVWFKPPWCEQITDKTIQFDVGKCSSSGYLRTSCKESYFVSETLYRPVEKLLNRKTLTLTVITVQPTNWSGSHPLKNSEMCQQNCELTNQREKNARQSEEKIKSRGDGLKTTDVSSQGLICKQDTGSNCGNNEDIITSDECNATHESLCPRKKQRPNTCEHTESRQSDSSLESVHVPPLSDKFISKLENLFEKFKDCHIVLDIDLDFFSTKNPFREMYSPRQFQLLQDLYVYNKPADDSDEAITMCVEGREEQLSQLKQILMSMGDNPGMIPKHERCELILKLVGDLRQTFGEDGVDFRLLHDAGCTCDDTELPHHVSSQEQITLLVDAVQELLCRMHKPTIITMAR</sequence>
<feature type="region of interest" description="Disordered" evidence="2">
    <location>
        <begin position="179"/>
        <end position="199"/>
    </location>
</feature>
<feature type="compositionally biased region" description="Basic and acidic residues" evidence="2">
    <location>
        <begin position="179"/>
        <end position="198"/>
    </location>
</feature>
<keyword evidence="4" id="KW-1185">Reference proteome</keyword>
<name>A0A210PE30_MIZYE</name>
<dbReference type="AlphaFoldDB" id="A0A210PE30"/>
<evidence type="ECO:0000256" key="1">
    <source>
        <dbReference type="ARBA" id="ARBA00007099"/>
    </source>
</evidence>
<dbReference type="EMBL" id="NEDP02076750">
    <property type="protein sequence ID" value="OWF34732.1"/>
    <property type="molecule type" value="Genomic_DNA"/>
</dbReference>
<dbReference type="PANTHER" id="PTHR13225">
    <property type="entry name" value="MISEXPRESSION SUPPRESSOR OF RAS 6"/>
    <property type="match status" value="1"/>
</dbReference>
<comment type="caution">
    <text evidence="3">The sequence shown here is derived from an EMBL/GenBank/DDBJ whole genome shotgun (WGS) entry which is preliminary data.</text>
</comment>
<organism evidence="3 4">
    <name type="scientific">Mizuhopecten yessoensis</name>
    <name type="common">Japanese scallop</name>
    <name type="synonym">Patinopecten yessoensis</name>
    <dbReference type="NCBI Taxonomy" id="6573"/>
    <lineage>
        <taxon>Eukaryota</taxon>
        <taxon>Metazoa</taxon>
        <taxon>Spiralia</taxon>
        <taxon>Lophotrochozoa</taxon>
        <taxon>Mollusca</taxon>
        <taxon>Bivalvia</taxon>
        <taxon>Autobranchia</taxon>
        <taxon>Pteriomorphia</taxon>
        <taxon>Pectinida</taxon>
        <taxon>Pectinoidea</taxon>
        <taxon>Pectinidae</taxon>
        <taxon>Mizuhopecten</taxon>
    </lineage>
</organism>
<evidence type="ECO:0000313" key="4">
    <source>
        <dbReference type="Proteomes" id="UP000242188"/>
    </source>
</evidence>
<evidence type="ECO:0000313" key="3">
    <source>
        <dbReference type="EMBL" id="OWF34732.1"/>
    </source>
</evidence>
<feature type="region of interest" description="Disordered" evidence="2">
    <location>
        <begin position="240"/>
        <end position="261"/>
    </location>
</feature>
<proteinExistence type="inferred from homology"/>
<dbReference type="OrthoDB" id="418142at2759"/>
<accession>A0A210PE30</accession>
<evidence type="ECO:0000256" key="2">
    <source>
        <dbReference type="SAM" id="MobiDB-lite"/>
    </source>
</evidence>
<dbReference type="PANTHER" id="PTHR13225:SF3">
    <property type="entry name" value="UPF0489 PROTEIN C5ORF22"/>
    <property type="match status" value="1"/>
</dbReference>
<dbReference type="Proteomes" id="UP000242188">
    <property type="component" value="Unassembled WGS sequence"/>
</dbReference>
<reference evidence="3 4" key="1">
    <citation type="journal article" date="2017" name="Nat. Ecol. Evol.">
        <title>Scallop genome provides insights into evolution of bilaterian karyotype and development.</title>
        <authorList>
            <person name="Wang S."/>
            <person name="Zhang J."/>
            <person name="Jiao W."/>
            <person name="Li J."/>
            <person name="Xun X."/>
            <person name="Sun Y."/>
            <person name="Guo X."/>
            <person name="Huan P."/>
            <person name="Dong B."/>
            <person name="Zhang L."/>
            <person name="Hu X."/>
            <person name="Sun X."/>
            <person name="Wang J."/>
            <person name="Zhao C."/>
            <person name="Wang Y."/>
            <person name="Wang D."/>
            <person name="Huang X."/>
            <person name="Wang R."/>
            <person name="Lv J."/>
            <person name="Li Y."/>
            <person name="Zhang Z."/>
            <person name="Liu B."/>
            <person name="Lu W."/>
            <person name="Hui Y."/>
            <person name="Liang J."/>
            <person name="Zhou Z."/>
            <person name="Hou R."/>
            <person name="Li X."/>
            <person name="Liu Y."/>
            <person name="Li H."/>
            <person name="Ning X."/>
            <person name="Lin Y."/>
            <person name="Zhao L."/>
            <person name="Xing Q."/>
            <person name="Dou J."/>
            <person name="Li Y."/>
            <person name="Mao J."/>
            <person name="Guo H."/>
            <person name="Dou H."/>
            <person name="Li T."/>
            <person name="Mu C."/>
            <person name="Jiang W."/>
            <person name="Fu Q."/>
            <person name="Fu X."/>
            <person name="Miao Y."/>
            <person name="Liu J."/>
            <person name="Yu Q."/>
            <person name="Li R."/>
            <person name="Liao H."/>
            <person name="Li X."/>
            <person name="Kong Y."/>
            <person name="Jiang Z."/>
            <person name="Chourrout D."/>
            <person name="Li R."/>
            <person name="Bao Z."/>
        </authorList>
    </citation>
    <scope>NUCLEOTIDE SEQUENCE [LARGE SCALE GENOMIC DNA]</scope>
    <source>
        <strain evidence="3 4">PY_sf001</strain>
    </source>
</reference>
<protein>
    <submittedName>
        <fullName evidence="3">UPF0489 protein C5orf22-like</fullName>
    </submittedName>
</protein>